<keyword evidence="4" id="KW-1015">Disulfide bond</keyword>
<evidence type="ECO:0000313" key="6">
    <source>
        <dbReference type="Proteomes" id="UP000828390"/>
    </source>
</evidence>
<keyword evidence="3" id="KW-0964">Secreted</keyword>
<dbReference type="AlphaFoldDB" id="A0A9D4ERQ4"/>
<evidence type="ECO:0000256" key="1">
    <source>
        <dbReference type="ARBA" id="ARBA00004613"/>
    </source>
</evidence>
<dbReference type="Proteomes" id="UP000828390">
    <property type="component" value="Unassembled WGS sequence"/>
</dbReference>
<gene>
    <name evidence="5" type="ORF">DPMN_162551</name>
</gene>
<evidence type="ECO:0000256" key="3">
    <source>
        <dbReference type="ARBA" id="ARBA00022525"/>
    </source>
</evidence>
<dbReference type="Pfam" id="PF14704">
    <property type="entry name" value="DERM"/>
    <property type="match status" value="1"/>
</dbReference>
<dbReference type="GO" id="GO:0005615">
    <property type="term" value="C:extracellular space"/>
    <property type="evidence" value="ECO:0007669"/>
    <property type="project" value="TreeGrafter"/>
</dbReference>
<dbReference type="InterPro" id="IPR026645">
    <property type="entry name" value="Dermatopontin"/>
</dbReference>
<evidence type="ECO:0000256" key="2">
    <source>
        <dbReference type="ARBA" id="ARBA00008712"/>
    </source>
</evidence>
<protein>
    <recommendedName>
        <fullName evidence="7">Dermatopontin</fullName>
    </recommendedName>
</protein>
<comment type="subcellular location">
    <subcellularLocation>
        <location evidence="1">Secreted</location>
    </subcellularLocation>
</comment>
<sequence length="158" mass="18172">MWSNDFDEMLDFKCPYRHQFIANVVSHHDNDKEDRRFALSCRDIIPGGGDQGATCEHSGNVNNLDGIVDYTCPGNGYINGMKSVHDNGAEDRVWAFYCCRMPGKSLTQCTLTDWTNNYDGYQNYHVPNGYAMYGVYSVHSNYYEDRRFRYRICTVGGK</sequence>
<reference evidence="5" key="1">
    <citation type="journal article" date="2019" name="bioRxiv">
        <title>The Genome of the Zebra Mussel, Dreissena polymorpha: A Resource for Invasive Species Research.</title>
        <authorList>
            <person name="McCartney M.A."/>
            <person name="Auch B."/>
            <person name="Kono T."/>
            <person name="Mallez S."/>
            <person name="Zhang Y."/>
            <person name="Obille A."/>
            <person name="Becker A."/>
            <person name="Abrahante J.E."/>
            <person name="Garbe J."/>
            <person name="Badalamenti J.P."/>
            <person name="Herman A."/>
            <person name="Mangelson H."/>
            <person name="Liachko I."/>
            <person name="Sullivan S."/>
            <person name="Sone E.D."/>
            <person name="Koren S."/>
            <person name="Silverstein K.A.T."/>
            <person name="Beckman K.B."/>
            <person name="Gohl D.M."/>
        </authorList>
    </citation>
    <scope>NUCLEOTIDE SEQUENCE</scope>
    <source>
        <strain evidence="5">Duluth1</strain>
        <tissue evidence="5">Whole animal</tissue>
    </source>
</reference>
<comment type="similarity">
    <text evidence="2">Belongs to the dermatopontin family.</text>
</comment>
<dbReference type="GO" id="GO:0030199">
    <property type="term" value="P:collagen fibril organization"/>
    <property type="evidence" value="ECO:0007669"/>
    <property type="project" value="TreeGrafter"/>
</dbReference>
<proteinExistence type="inferred from homology"/>
<evidence type="ECO:0000313" key="5">
    <source>
        <dbReference type="EMBL" id="KAH3784591.1"/>
    </source>
</evidence>
<accession>A0A9D4ERQ4</accession>
<evidence type="ECO:0000256" key="4">
    <source>
        <dbReference type="ARBA" id="ARBA00023157"/>
    </source>
</evidence>
<keyword evidence="6" id="KW-1185">Reference proteome</keyword>
<comment type="caution">
    <text evidence="5">The sequence shown here is derived from an EMBL/GenBank/DDBJ whole genome shotgun (WGS) entry which is preliminary data.</text>
</comment>
<reference evidence="5" key="2">
    <citation type="submission" date="2020-11" db="EMBL/GenBank/DDBJ databases">
        <authorList>
            <person name="McCartney M.A."/>
            <person name="Auch B."/>
            <person name="Kono T."/>
            <person name="Mallez S."/>
            <person name="Becker A."/>
            <person name="Gohl D.M."/>
            <person name="Silverstein K.A.T."/>
            <person name="Koren S."/>
            <person name="Bechman K.B."/>
            <person name="Herman A."/>
            <person name="Abrahante J.E."/>
            <person name="Garbe J."/>
        </authorList>
    </citation>
    <scope>NUCLEOTIDE SEQUENCE</scope>
    <source>
        <strain evidence="5">Duluth1</strain>
        <tissue evidence="5">Whole animal</tissue>
    </source>
</reference>
<dbReference type="PANTHER" id="PTHR15040">
    <property type="entry name" value="DERMATOPONTIN-RELATED"/>
    <property type="match status" value="1"/>
</dbReference>
<dbReference type="GO" id="GO:0031012">
    <property type="term" value="C:extracellular matrix"/>
    <property type="evidence" value="ECO:0007669"/>
    <property type="project" value="TreeGrafter"/>
</dbReference>
<dbReference type="PANTHER" id="PTHR15040:SF1">
    <property type="entry name" value="DERMATOPONTIN-LIKE ISOFORM X1"/>
    <property type="match status" value="1"/>
</dbReference>
<evidence type="ECO:0008006" key="7">
    <source>
        <dbReference type="Google" id="ProtNLM"/>
    </source>
</evidence>
<name>A0A9D4ERQ4_DREPO</name>
<dbReference type="EMBL" id="JAIWYP010000008">
    <property type="protein sequence ID" value="KAH3784591.1"/>
    <property type="molecule type" value="Genomic_DNA"/>
</dbReference>
<organism evidence="5 6">
    <name type="scientific">Dreissena polymorpha</name>
    <name type="common">Zebra mussel</name>
    <name type="synonym">Mytilus polymorpha</name>
    <dbReference type="NCBI Taxonomy" id="45954"/>
    <lineage>
        <taxon>Eukaryota</taxon>
        <taxon>Metazoa</taxon>
        <taxon>Spiralia</taxon>
        <taxon>Lophotrochozoa</taxon>
        <taxon>Mollusca</taxon>
        <taxon>Bivalvia</taxon>
        <taxon>Autobranchia</taxon>
        <taxon>Heteroconchia</taxon>
        <taxon>Euheterodonta</taxon>
        <taxon>Imparidentia</taxon>
        <taxon>Neoheterodontei</taxon>
        <taxon>Myida</taxon>
        <taxon>Dreissenoidea</taxon>
        <taxon>Dreissenidae</taxon>
        <taxon>Dreissena</taxon>
    </lineage>
</organism>